<dbReference type="Pfam" id="PF07727">
    <property type="entry name" value="RVT_2"/>
    <property type="match status" value="1"/>
</dbReference>
<evidence type="ECO:0000313" key="3">
    <source>
        <dbReference type="EMBL" id="KAG3208654.1"/>
    </source>
</evidence>
<comment type="caution">
    <text evidence="3">The sequence shown here is derived from an EMBL/GenBank/DDBJ whole genome shotgun (WGS) entry which is preliminary data.</text>
</comment>
<dbReference type="AlphaFoldDB" id="A0A8T1H8L1"/>
<dbReference type="EMBL" id="RCMV01001429">
    <property type="protein sequence ID" value="KAG3208654.1"/>
    <property type="molecule type" value="Genomic_DNA"/>
</dbReference>
<sequence length="140" mass="15598">MLDEHLRSVGFQRSKMDNGVYRRVVGDSPIFVTVYVDDLVIAANAAYIKLVLREIEAKFKIKDLGSVNLLLGIEVTYIPGQAMWISQRGFIEKILKRFQMDSCRAVSTPQALSPLPLPASSDQDDANDPKIPYRGIVGCL</sequence>
<protein>
    <recommendedName>
        <fullName evidence="1">Reverse transcriptase Ty1/copia-type domain-containing protein</fullName>
    </recommendedName>
</protein>
<dbReference type="VEuPathDB" id="FungiDB:PC110_g13757"/>
<dbReference type="Proteomes" id="UP000774804">
    <property type="component" value="Unassembled WGS sequence"/>
</dbReference>
<gene>
    <name evidence="2" type="ORF">PC115_g20853</name>
    <name evidence="3" type="ORF">PC129_g20326</name>
</gene>
<name>A0A8T1H8L1_9STRA</name>
<dbReference type="Proteomes" id="UP000760860">
    <property type="component" value="Unassembled WGS sequence"/>
</dbReference>
<accession>A0A8T1H8L1</accession>
<evidence type="ECO:0000259" key="1">
    <source>
        <dbReference type="Pfam" id="PF07727"/>
    </source>
</evidence>
<evidence type="ECO:0000313" key="2">
    <source>
        <dbReference type="EMBL" id="KAG2885906.1"/>
    </source>
</evidence>
<feature type="domain" description="Reverse transcriptase Ty1/copia-type" evidence="1">
    <location>
        <begin position="2"/>
        <end position="110"/>
    </location>
</feature>
<dbReference type="InterPro" id="IPR013103">
    <property type="entry name" value="RVT_2"/>
</dbReference>
<organism evidence="3 4">
    <name type="scientific">Phytophthora cactorum</name>
    <dbReference type="NCBI Taxonomy" id="29920"/>
    <lineage>
        <taxon>Eukaryota</taxon>
        <taxon>Sar</taxon>
        <taxon>Stramenopiles</taxon>
        <taxon>Oomycota</taxon>
        <taxon>Peronosporomycetes</taxon>
        <taxon>Peronosporales</taxon>
        <taxon>Peronosporaceae</taxon>
        <taxon>Phytophthora</taxon>
    </lineage>
</organism>
<reference evidence="3" key="1">
    <citation type="submission" date="2018-05" db="EMBL/GenBank/DDBJ databases">
        <title>Effector identification in a new, highly contiguous assembly of the strawberry crown rot pathogen Phytophthora cactorum.</title>
        <authorList>
            <person name="Armitage A.D."/>
            <person name="Nellist C.F."/>
            <person name="Bates H."/>
            <person name="Vickerstaff R.J."/>
            <person name="Harrison R.J."/>
        </authorList>
    </citation>
    <scope>NUCLEOTIDE SEQUENCE</scope>
    <source>
        <strain evidence="2">4032</strain>
        <strain evidence="3">P421</strain>
    </source>
</reference>
<dbReference type="EMBL" id="RCMI01001380">
    <property type="protein sequence ID" value="KAG2885906.1"/>
    <property type="molecule type" value="Genomic_DNA"/>
</dbReference>
<evidence type="ECO:0000313" key="4">
    <source>
        <dbReference type="Proteomes" id="UP000760860"/>
    </source>
</evidence>
<proteinExistence type="predicted"/>